<dbReference type="PANTHER" id="PTHR30096">
    <property type="entry name" value="4,5-DOPA DIOXYGENASE EXTRADIOL-LIKE PROTEIN"/>
    <property type="match status" value="1"/>
</dbReference>
<dbReference type="SUPFAM" id="SSF53213">
    <property type="entry name" value="LigB-like"/>
    <property type="match status" value="1"/>
</dbReference>
<accession>A0A507EZX5</accession>
<dbReference type="Pfam" id="PF02900">
    <property type="entry name" value="LigB"/>
    <property type="match status" value="1"/>
</dbReference>
<evidence type="ECO:0000313" key="8">
    <source>
        <dbReference type="Proteomes" id="UP000320333"/>
    </source>
</evidence>
<keyword evidence="8" id="KW-1185">Reference proteome</keyword>
<comment type="cofactor">
    <cofactor evidence="1">
        <name>Zn(2+)</name>
        <dbReference type="ChEBI" id="CHEBI:29105"/>
    </cofactor>
</comment>
<keyword evidence="3" id="KW-0479">Metal-binding</keyword>
<dbReference type="PANTHER" id="PTHR30096:SF0">
    <property type="entry name" value="4,5-DOPA DIOXYGENASE EXTRADIOL-LIKE PROTEIN"/>
    <property type="match status" value="1"/>
</dbReference>
<comment type="caution">
    <text evidence="7">The sequence shown here is derived from an EMBL/GenBank/DDBJ whole genome shotgun (WGS) entry which is preliminary data.</text>
</comment>
<dbReference type="Proteomes" id="UP000320333">
    <property type="component" value="Unassembled WGS sequence"/>
</dbReference>
<evidence type="ECO:0000313" key="7">
    <source>
        <dbReference type="EMBL" id="TPX68975.1"/>
    </source>
</evidence>
<name>A0A507EZX5_9FUNG</name>
<dbReference type="STRING" id="246404.A0A507EZX5"/>
<feature type="domain" description="Extradiol ring-cleavage dioxygenase class III enzyme subunit B" evidence="6">
    <location>
        <begin position="5"/>
        <end position="265"/>
    </location>
</feature>
<comment type="similarity">
    <text evidence="2">Belongs to the DODA-type extradiol aromatic ring-opening dioxygenase family.</text>
</comment>
<dbReference type="AlphaFoldDB" id="A0A507EZX5"/>
<gene>
    <name evidence="7" type="ORF">CcCBS67573_g06988</name>
</gene>
<evidence type="ECO:0000259" key="6">
    <source>
        <dbReference type="Pfam" id="PF02900"/>
    </source>
</evidence>
<proteinExistence type="inferred from homology"/>
<dbReference type="OrthoDB" id="7396853at2759"/>
<dbReference type="Gene3D" id="3.40.830.10">
    <property type="entry name" value="LigB-like"/>
    <property type="match status" value="1"/>
</dbReference>
<evidence type="ECO:0000256" key="2">
    <source>
        <dbReference type="ARBA" id="ARBA00007581"/>
    </source>
</evidence>
<reference evidence="7 8" key="1">
    <citation type="journal article" date="2019" name="Sci. Rep.">
        <title>Comparative genomics of chytrid fungi reveal insights into the obligate biotrophic and pathogenic lifestyle of Synchytrium endobioticum.</title>
        <authorList>
            <person name="van de Vossenberg B.T.L.H."/>
            <person name="Warris S."/>
            <person name="Nguyen H.D.T."/>
            <person name="van Gent-Pelzer M.P.E."/>
            <person name="Joly D.L."/>
            <person name="van de Geest H.C."/>
            <person name="Bonants P.J.M."/>
            <person name="Smith D.S."/>
            <person name="Levesque C.A."/>
            <person name="van der Lee T.A.J."/>
        </authorList>
    </citation>
    <scope>NUCLEOTIDE SEQUENCE [LARGE SCALE GENOMIC DNA]</scope>
    <source>
        <strain evidence="7 8">CBS 675.73</strain>
    </source>
</reference>
<dbReference type="GO" id="GO:0008198">
    <property type="term" value="F:ferrous iron binding"/>
    <property type="evidence" value="ECO:0007669"/>
    <property type="project" value="InterPro"/>
</dbReference>
<protein>
    <recommendedName>
        <fullName evidence="6">Extradiol ring-cleavage dioxygenase class III enzyme subunit B domain-containing protein</fullName>
    </recommendedName>
</protein>
<dbReference type="InterPro" id="IPR014436">
    <property type="entry name" value="Extradiol_dOase_DODA"/>
</dbReference>
<evidence type="ECO:0000256" key="3">
    <source>
        <dbReference type="ARBA" id="ARBA00022723"/>
    </source>
</evidence>
<dbReference type="EMBL" id="QEAP01000331">
    <property type="protein sequence ID" value="TPX68975.1"/>
    <property type="molecule type" value="Genomic_DNA"/>
</dbReference>
<dbReference type="GO" id="GO:0016702">
    <property type="term" value="F:oxidoreductase activity, acting on single donors with incorporation of molecular oxygen, incorporation of two atoms of oxygen"/>
    <property type="evidence" value="ECO:0007669"/>
    <property type="project" value="UniProtKB-ARBA"/>
</dbReference>
<evidence type="ECO:0000256" key="1">
    <source>
        <dbReference type="ARBA" id="ARBA00001947"/>
    </source>
</evidence>
<keyword evidence="5" id="KW-0560">Oxidoreductase</keyword>
<dbReference type="PIRSF" id="PIRSF006157">
    <property type="entry name" value="Doxgns_DODA"/>
    <property type="match status" value="1"/>
</dbReference>
<organism evidence="7 8">
    <name type="scientific">Chytriomyces confervae</name>
    <dbReference type="NCBI Taxonomy" id="246404"/>
    <lineage>
        <taxon>Eukaryota</taxon>
        <taxon>Fungi</taxon>
        <taxon>Fungi incertae sedis</taxon>
        <taxon>Chytridiomycota</taxon>
        <taxon>Chytridiomycota incertae sedis</taxon>
        <taxon>Chytridiomycetes</taxon>
        <taxon>Chytridiales</taxon>
        <taxon>Chytriomycetaceae</taxon>
        <taxon>Chytriomyces</taxon>
    </lineage>
</organism>
<sequence>MRQPCYFIAHGSPMWLVKPHEPAPVYLKTVLGPQILNSSNKPSTLLIISAHWETEPALRVTTAPKHNLLYDYYNFPSNFYDIKYPARGDPKVAQETIQLLKAAGFQVAEEKERGLDHGVFTPLIYMFPNQELPIVQLSLPITNNAADYYRMGEALQPLREKGVMIAGAGFLLHNLRLMMSKMQQTSMGRTVSETKEPWAEEFVTASERAVLEFRGQSRKEEVLKLVKLPSYRTAHPTPEHFAPLIVAAGAAGEDVGHLIHSRWEAGVVSEDTFRFGDLNEEKEL</sequence>
<dbReference type="CDD" id="cd07363">
    <property type="entry name" value="45_DOPA_Dioxygenase"/>
    <property type="match status" value="1"/>
</dbReference>
<keyword evidence="4" id="KW-0862">Zinc</keyword>
<evidence type="ECO:0000256" key="5">
    <source>
        <dbReference type="ARBA" id="ARBA00023002"/>
    </source>
</evidence>
<evidence type="ECO:0000256" key="4">
    <source>
        <dbReference type="ARBA" id="ARBA00022833"/>
    </source>
</evidence>
<dbReference type="GO" id="GO:0008270">
    <property type="term" value="F:zinc ion binding"/>
    <property type="evidence" value="ECO:0007669"/>
    <property type="project" value="InterPro"/>
</dbReference>
<dbReference type="InterPro" id="IPR004183">
    <property type="entry name" value="Xdiol_dOase_suB"/>
</dbReference>